<keyword evidence="2" id="KW-1185">Reference proteome</keyword>
<accession>A0A183GJ78</accession>
<evidence type="ECO:0000313" key="2">
    <source>
        <dbReference type="Proteomes" id="UP000050761"/>
    </source>
</evidence>
<dbReference type="EMBL" id="UZAH01034280">
    <property type="protein sequence ID" value="VDP34290.1"/>
    <property type="molecule type" value="Genomic_DNA"/>
</dbReference>
<accession>A0A3P8CU19</accession>
<reference evidence="3" key="2">
    <citation type="submission" date="2019-09" db="UniProtKB">
        <authorList>
            <consortium name="WormBaseParasite"/>
        </authorList>
    </citation>
    <scope>IDENTIFICATION</scope>
</reference>
<reference evidence="1 2" key="1">
    <citation type="submission" date="2018-11" db="EMBL/GenBank/DDBJ databases">
        <authorList>
            <consortium name="Pathogen Informatics"/>
        </authorList>
    </citation>
    <scope>NUCLEOTIDE SEQUENCE [LARGE SCALE GENOMIC DNA]</scope>
</reference>
<proteinExistence type="predicted"/>
<evidence type="ECO:0000313" key="3">
    <source>
        <dbReference type="WBParaSite" id="HPBE_0002272001-mRNA-1"/>
    </source>
</evidence>
<organism evidence="2 3">
    <name type="scientific">Heligmosomoides polygyrus</name>
    <name type="common">Parasitic roundworm</name>
    <dbReference type="NCBI Taxonomy" id="6339"/>
    <lineage>
        <taxon>Eukaryota</taxon>
        <taxon>Metazoa</taxon>
        <taxon>Ecdysozoa</taxon>
        <taxon>Nematoda</taxon>
        <taxon>Chromadorea</taxon>
        <taxon>Rhabditida</taxon>
        <taxon>Rhabditina</taxon>
        <taxon>Rhabditomorpha</taxon>
        <taxon>Strongyloidea</taxon>
        <taxon>Heligmosomidae</taxon>
        <taxon>Heligmosomoides</taxon>
    </lineage>
</organism>
<dbReference type="Proteomes" id="UP000050761">
    <property type="component" value="Unassembled WGS sequence"/>
</dbReference>
<name>A0A183GJ78_HELPZ</name>
<protein>
    <submittedName>
        <fullName evidence="1 3">Uncharacterized protein</fullName>
    </submittedName>
</protein>
<gene>
    <name evidence="1" type="ORF">HPBE_LOCUS22719</name>
</gene>
<dbReference type="WBParaSite" id="HPBE_0002272001-mRNA-1">
    <property type="protein sequence ID" value="HPBE_0002272001-mRNA-1"/>
    <property type="gene ID" value="HPBE_0002272001"/>
</dbReference>
<sequence length="97" mass="10822">MIHSLFSSDYDLHQAVIKTFHAYNRVSETFEDDYTNSTGGPRTAAQNGLEVSAYVPRLTTVYSTSHQCLCQLARPARQRTHILRSNVGLAYVTGLSD</sequence>
<evidence type="ECO:0000313" key="1">
    <source>
        <dbReference type="EMBL" id="VDP34290.1"/>
    </source>
</evidence>
<dbReference type="AlphaFoldDB" id="A0A183GJ78"/>